<dbReference type="KEGG" id="spg:SpyM3_1304"/>
<evidence type="ECO:0000313" key="2">
    <source>
        <dbReference type="Proteomes" id="UP000000564"/>
    </source>
</evidence>
<dbReference type="Proteomes" id="UP000000564">
    <property type="component" value="Chromosome"/>
</dbReference>
<proteinExistence type="predicted"/>
<name>A0A0H2UVS3_STRP3</name>
<protein>
    <submittedName>
        <fullName evidence="1">Uncharacterized protein</fullName>
    </submittedName>
</protein>
<gene>
    <name evidence="1" type="ordered locus">SpyM3_1304</name>
</gene>
<reference evidence="1 2" key="1">
    <citation type="journal article" date="2002" name="Proc. Natl. Acad. Sci. U.S.A.">
        <title>Genome sequence of a serotype M3 strain of group A Streptococcus: phage-encoded toxins, the high-virulence phenotype, and clone emergence.</title>
        <authorList>
            <person name="Beres S.B."/>
            <person name="Sylva G.L."/>
            <person name="Barbian K.D."/>
            <person name="Lei B."/>
            <person name="Hoff J.S."/>
            <person name="Mammarella N.D."/>
            <person name="Liu M.Y."/>
            <person name="Smoot J.C."/>
            <person name="Porcella S.F."/>
            <person name="Parkins L.D."/>
            <person name="Campbell D.S."/>
            <person name="Smith T.M."/>
            <person name="McCormick J.K."/>
            <person name="Leung D.Y."/>
            <person name="Schlievert P.M."/>
            <person name="Musser J.M."/>
        </authorList>
    </citation>
    <scope>NUCLEOTIDE SEQUENCE [LARGE SCALE GENOMIC DNA]</scope>
    <source>
        <strain evidence="2">ATCC BAA-595 / MGAS315</strain>
    </source>
</reference>
<dbReference type="AlphaFoldDB" id="A0A0H2UVS3"/>
<dbReference type="RefSeq" id="WP_011054795.1">
    <property type="nucleotide sequence ID" value="NC_004070.1"/>
</dbReference>
<dbReference type="EMBL" id="AE014074">
    <property type="protein sequence ID" value="AAM79911.1"/>
    <property type="molecule type" value="Genomic_DNA"/>
</dbReference>
<accession>A0A0H2UVS3</accession>
<organism evidence="1 2">
    <name type="scientific">Streptococcus pyogenes serotype M3 (strain ATCC BAA-595 / MGAS315)</name>
    <dbReference type="NCBI Taxonomy" id="198466"/>
    <lineage>
        <taxon>Bacteria</taxon>
        <taxon>Bacillati</taxon>
        <taxon>Bacillota</taxon>
        <taxon>Bacilli</taxon>
        <taxon>Lactobacillales</taxon>
        <taxon>Streptococcaceae</taxon>
        <taxon>Streptococcus</taxon>
    </lineage>
</organism>
<evidence type="ECO:0000313" key="1">
    <source>
        <dbReference type="EMBL" id="AAM79911.1"/>
    </source>
</evidence>
<sequence length="257" mass="27967">MSTFLTNINLNKNELQNAVVQNLAKEPHEPKSGQFYFDSAANNLKIYNGTSWVVLDKETAESIVDLINSGKSKIDKSKVDGLEEAINQASMTGQAIATALNEDTGGVTVNQNKITGLTDKLAEIATNKASATRESQDALQEAKVYADQKVAGLVDSASEDYNTFKELETFIKQNAKGLAAISNVAKKFSKTFGDARAKEFTITHNLKTRDVNVTIRETNFPYAIVYADIKVTDENSILIATGAEVLTQNQYTVTITG</sequence>
<dbReference type="HOGENOM" id="CLU_1081509_0_0_9"/>